<reference evidence="2" key="1">
    <citation type="submission" date="2016-10" db="EMBL/GenBank/DDBJ databases">
        <authorList>
            <person name="Varghese N."/>
            <person name="Submissions S."/>
        </authorList>
    </citation>
    <scope>NUCLEOTIDE SEQUENCE [LARGE SCALE GENOMIC DNA]</scope>
    <source>
        <strain evidence="2">DSM 19315</strain>
    </source>
</reference>
<keyword evidence="2" id="KW-1185">Reference proteome</keyword>
<name>A0A1I2R9V6_9BACT</name>
<dbReference type="NCBIfam" id="TIGR04282">
    <property type="entry name" value="glyco_like_cofC"/>
    <property type="match status" value="1"/>
</dbReference>
<dbReference type="PANTHER" id="PTHR36529">
    <property type="entry name" value="SLL1095 PROTEIN"/>
    <property type="match status" value="1"/>
</dbReference>
<dbReference type="Proteomes" id="UP000199642">
    <property type="component" value="Unassembled WGS sequence"/>
</dbReference>
<evidence type="ECO:0000313" key="2">
    <source>
        <dbReference type="Proteomes" id="UP000199642"/>
    </source>
</evidence>
<dbReference type="Pfam" id="PF09837">
    <property type="entry name" value="DUF2064"/>
    <property type="match status" value="1"/>
</dbReference>
<dbReference type="RefSeq" id="WP_245752956.1">
    <property type="nucleotide sequence ID" value="NZ_FOPC01000003.1"/>
</dbReference>
<sequence>MKKSAIIIFQKNAELGKVKTRLAKDVGDEIALQIYHQLCAFTHEVCRQVSVDKYLYFSRFISEIHFSDSSYFFRVQRGGDLGERMSNAFEDLFKNDYEKILIIGTDCPEISSHLLEEAFSLLDKSEVVIGPAEDGGYYLLGMRRFFPQLFQNISWSTSEVVKQTKNRLESGKISYQLLPVHTDIDTLEDWKKMKDLIDLTYE</sequence>
<organism evidence="1 2">
    <name type="scientific">Algoriphagus hitonicola</name>
    <dbReference type="NCBI Taxonomy" id="435880"/>
    <lineage>
        <taxon>Bacteria</taxon>
        <taxon>Pseudomonadati</taxon>
        <taxon>Bacteroidota</taxon>
        <taxon>Cytophagia</taxon>
        <taxon>Cytophagales</taxon>
        <taxon>Cyclobacteriaceae</taxon>
        <taxon>Algoriphagus</taxon>
    </lineage>
</organism>
<dbReference type="Gene3D" id="3.90.550.10">
    <property type="entry name" value="Spore Coat Polysaccharide Biosynthesis Protein SpsA, Chain A"/>
    <property type="match status" value="1"/>
</dbReference>
<dbReference type="InterPro" id="IPR018641">
    <property type="entry name" value="Trfase_1_rSAM/seldom-assoc"/>
</dbReference>
<evidence type="ECO:0000313" key="1">
    <source>
        <dbReference type="EMBL" id="SFG37242.1"/>
    </source>
</evidence>
<dbReference type="EMBL" id="FOPC01000003">
    <property type="protein sequence ID" value="SFG37242.1"/>
    <property type="molecule type" value="Genomic_DNA"/>
</dbReference>
<protein>
    <recommendedName>
        <fullName evidence="3">Glycosyltransferase</fullName>
    </recommendedName>
</protein>
<dbReference type="SUPFAM" id="SSF53448">
    <property type="entry name" value="Nucleotide-diphospho-sugar transferases"/>
    <property type="match status" value="1"/>
</dbReference>
<dbReference type="PANTHER" id="PTHR36529:SF1">
    <property type="entry name" value="GLYCOSYLTRANSFERASE"/>
    <property type="match status" value="1"/>
</dbReference>
<dbReference type="AlphaFoldDB" id="A0A1I2R9V6"/>
<dbReference type="STRING" id="435880.SAMN04487988_103141"/>
<proteinExistence type="predicted"/>
<accession>A0A1I2R9V6</accession>
<evidence type="ECO:0008006" key="3">
    <source>
        <dbReference type="Google" id="ProtNLM"/>
    </source>
</evidence>
<gene>
    <name evidence="1" type="ORF">SAMN04487988_103141</name>
</gene>
<dbReference type="InterPro" id="IPR029044">
    <property type="entry name" value="Nucleotide-diphossugar_trans"/>
</dbReference>